<dbReference type="SMART" id="SM00089">
    <property type="entry name" value="PKD"/>
    <property type="match status" value="4"/>
</dbReference>
<feature type="chain" id="PRO_5037882867" evidence="1">
    <location>
        <begin position="26"/>
        <end position="630"/>
    </location>
</feature>
<evidence type="ECO:0000256" key="1">
    <source>
        <dbReference type="SAM" id="SignalP"/>
    </source>
</evidence>
<accession>A0A975BC64</accession>
<dbReference type="CDD" id="cd14256">
    <property type="entry name" value="Dockerin_I"/>
    <property type="match status" value="1"/>
</dbReference>
<dbReference type="InterPro" id="IPR022409">
    <property type="entry name" value="PKD/Chitinase_dom"/>
</dbReference>
<dbReference type="GO" id="GO:0000272">
    <property type="term" value="P:polysaccharide catabolic process"/>
    <property type="evidence" value="ECO:0007669"/>
    <property type="project" value="InterPro"/>
</dbReference>
<dbReference type="InterPro" id="IPR035986">
    <property type="entry name" value="PKD_dom_sf"/>
</dbReference>
<dbReference type="Proteomes" id="UP000663720">
    <property type="component" value="Chromosome"/>
</dbReference>
<dbReference type="SUPFAM" id="SSF63446">
    <property type="entry name" value="Type I dockerin domain"/>
    <property type="match status" value="1"/>
</dbReference>
<dbReference type="PROSITE" id="PS50093">
    <property type="entry name" value="PKD"/>
    <property type="match status" value="2"/>
</dbReference>
<organism evidence="3 4">
    <name type="scientific">Desulfonema limicola</name>
    <dbReference type="NCBI Taxonomy" id="45656"/>
    <lineage>
        <taxon>Bacteria</taxon>
        <taxon>Pseudomonadati</taxon>
        <taxon>Thermodesulfobacteriota</taxon>
        <taxon>Desulfobacteria</taxon>
        <taxon>Desulfobacterales</taxon>
        <taxon>Desulfococcaceae</taxon>
        <taxon>Desulfonema</taxon>
    </lineage>
</organism>
<keyword evidence="1" id="KW-0732">Signal</keyword>
<dbReference type="CDD" id="cd00146">
    <property type="entry name" value="PKD"/>
    <property type="match status" value="3"/>
</dbReference>
<dbReference type="Gene3D" id="1.10.1330.10">
    <property type="entry name" value="Dockerin domain"/>
    <property type="match status" value="1"/>
</dbReference>
<dbReference type="EMBL" id="CP061799">
    <property type="protein sequence ID" value="QTA82656.1"/>
    <property type="molecule type" value="Genomic_DNA"/>
</dbReference>
<evidence type="ECO:0000259" key="2">
    <source>
        <dbReference type="PROSITE" id="PS50093"/>
    </source>
</evidence>
<feature type="signal peptide" evidence="1">
    <location>
        <begin position="1"/>
        <end position="25"/>
    </location>
</feature>
<keyword evidence="4" id="KW-1185">Reference proteome</keyword>
<dbReference type="Pfam" id="PF18911">
    <property type="entry name" value="PKD_4"/>
    <property type="match status" value="1"/>
</dbReference>
<dbReference type="KEGG" id="dli:dnl_50360"/>
<proteinExistence type="predicted"/>
<evidence type="ECO:0000313" key="3">
    <source>
        <dbReference type="EMBL" id="QTA82656.1"/>
    </source>
</evidence>
<gene>
    <name evidence="3" type="ORF">dnl_50360</name>
</gene>
<dbReference type="SUPFAM" id="SSF49299">
    <property type="entry name" value="PKD domain"/>
    <property type="match status" value="4"/>
</dbReference>
<protein>
    <submittedName>
        <fullName evidence="3">PKD domain-containing protein</fullName>
    </submittedName>
</protein>
<feature type="domain" description="PKD" evidence="2">
    <location>
        <begin position="503"/>
        <end position="558"/>
    </location>
</feature>
<name>A0A975BC64_9BACT</name>
<dbReference type="RefSeq" id="WP_207688552.1">
    <property type="nucleotide sequence ID" value="NZ_CP061799.1"/>
</dbReference>
<sequence>MRKKVYFIILSALFILFNLGLFAYAADGDLMDGSFDATIETDGIPSNPNWTGNFKSEWKGTSCVSKDFPFLIEDPADSGNWMAYFYGEGFSCVETGLLEQSNILVKQNAKLKFKLRIIKTSFEIAAGTLYVRLIKNGITQGVEEYTQNNAGGWLDEEIDLSQYADEQTPQTLSFFFRVQKYDALEQDIAIYLDDIVLTSCDVEAGFTLPEPVTIGVPVTFTNTSTGAVVDTTASWLWDFDTANPGTKTSTDKDPQPVIFDEARTYNVKLTATGTDNCQTFAEQEITVNCDVKAALPEPVTVKVAQEYQFENLSTGTAVDNPATIWAWDVKNSSNASVFTSESKAPAYSFPSTGTYTINLTATSATGSGCLTTATQTVTVECDVDAAFTLPKTQVKVGEAFTVTNKSTGPAVDNNIAGWSWNFQENGQYGDGTSSTSKNPTFTYLISDTPKNIEIQLTATGTGGCTKLPAAQSIEIICDTSASFTSEDAGSTLTLYAGQQANFTNTSSPGYKSIEWFFGDTVNEIPKTNTGTVSHTYTSPGTYTFRIYAISESGCRTSAPPEGFDLTVIPAAGNINGDSSIDLKDAVTALQVTAGFEDLPDINKEYGDVNNDEKIGLEEAVYVLQKVSEMN</sequence>
<dbReference type="AlphaFoldDB" id="A0A975BC64"/>
<dbReference type="Gene3D" id="2.60.40.10">
    <property type="entry name" value="Immunoglobulins"/>
    <property type="match status" value="4"/>
</dbReference>
<reference evidence="3" key="1">
    <citation type="journal article" date="2021" name="Microb. Physiol.">
        <title>Proteogenomic Insights into the Physiology of Marine, Sulfate-Reducing, Filamentous Desulfonema limicola and Desulfonema magnum.</title>
        <authorList>
            <person name="Schnaars V."/>
            <person name="Wohlbrand L."/>
            <person name="Scheve S."/>
            <person name="Hinrichs C."/>
            <person name="Reinhardt R."/>
            <person name="Rabus R."/>
        </authorList>
    </citation>
    <scope>NUCLEOTIDE SEQUENCE</scope>
    <source>
        <strain evidence="3">5ac10</strain>
    </source>
</reference>
<evidence type="ECO:0000313" key="4">
    <source>
        <dbReference type="Proteomes" id="UP000663720"/>
    </source>
</evidence>
<dbReference type="InterPro" id="IPR000601">
    <property type="entry name" value="PKD_dom"/>
</dbReference>
<dbReference type="InterPro" id="IPR036439">
    <property type="entry name" value="Dockerin_dom_sf"/>
</dbReference>
<dbReference type="InterPro" id="IPR013783">
    <property type="entry name" value="Ig-like_fold"/>
</dbReference>
<feature type="domain" description="PKD" evidence="2">
    <location>
        <begin position="314"/>
        <end position="380"/>
    </location>
</feature>